<protein>
    <submittedName>
        <fullName evidence="1">Uncharacterized protein</fullName>
    </submittedName>
</protein>
<accession>A0A7W2L3K2</accession>
<gene>
    <name evidence="1" type="ORF">H4C47_18025</name>
</gene>
<name>A0A7W2L3K2_PSEPU</name>
<evidence type="ECO:0000313" key="1">
    <source>
        <dbReference type="EMBL" id="MBA6117621.1"/>
    </source>
</evidence>
<dbReference type="AlphaFoldDB" id="A0A7W2L3K2"/>
<dbReference type="EMBL" id="JACGDG010000016">
    <property type="protein sequence ID" value="MBA6117621.1"/>
    <property type="molecule type" value="Genomic_DNA"/>
</dbReference>
<reference evidence="1 2" key="1">
    <citation type="submission" date="2020-07" db="EMBL/GenBank/DDBJ databases">
        <title>Diversity of carbapenemase encoding genes among Pseudomonas putida group clinical isolates in a tertiary Brazilian hospital.</title>
        <authorList>
            <person name="Alberto-Lei F."/>
            <person name="Nodari C.S."/>
            <person name="Streling A.P."/>
            <person name="Paulino J.T."/>
            <person name="Bessa-Neto F.O."/>
            <person name="Cayo R."/>
            <person name="Gales A.C."/>
        </authorList>
    </citation>
    <scope>NUCLEOTIDE SEQUENCE [LARGE SCALE GENOMIC DNA]</scope>
    <source>
        <strain evidence="1 2">12464</strain>
    </source>
</reference>
<evidence type="ECO:0000313" key="2">
    <source>
        <dbReference type="Proteomes" id="UP000553948"/>
    </source>
</evidence>
<dbReference type="RefSeq" id="WP_176515293.1">
    <property type="nucleotide sequence ID" value="NZ_CP060529.1"/>
</dbReference>
<dbReference type="Proteomes" id="UP000553948">
    <property type="component" value="Unassembled WGS sequence"/>
</dbReference>
<organism evidence="1 2">
    <name type="scientific">Pseudomonas putida</name>
    <name type="common">Arthrobacter siderocapsulatus</name>
    <dbReference type="NCBI Taxonomy" id="303"/>
    <lineage>
        <taxon>Bacteria</taxon>
        <taxon>Pseudomonadati</taxon>
        <taxon>Pseudomonadota</taxon>
        <taxon>Gammaproteobacteria</taxon>
        <taxon>Pseudomonadales</taxon>
        <taxon>Pseudomonadaceae</taxon>
        <taxon>Pseudomonas</taxon>
    </lineage>
</organism>
<sequence length="45" mass="4942">MTSGVENDRGLWNKLGGIAHAFFQLCVNEQAWEQAARNLGIPRAA</sequence>
<proteinExistence type="predicted"/>
<comment type="caution">
    <text evidence="1">The sequence shown here is derived from an EMBL/GenBank/DDBJ whole genome shotgun (WGS) entry which is preliminary data.</text>
</comment>